<evidence type="ECO:0000256" key="2">
    <source>
        <dbReference type="SAM" id="Phobius"/>
    </source>
</evidence>
<accession>A0A7M2X0T4</accession>
<dbReference type="AlphaFoldDB" id="A0A7M2X0T4"/>
<dbReference type="RefSeq" id="WP_206293822.1">
    <property type="nucleotide sequence ID" value="NZ_CP063458.1"/>
</dbReference>
<dbReference type="KEGG" id="hbs:IPV69_05010"/>
<evidence type="ECO:0000313" key="5">
    <source>
        <dbReference type="Proteomes" id="UP000593765"/>
    </source>
</evidence>
<feature type="compositionally biased region" description="Basic and acidic residues" evidence="1">
    <location>
        <begin position="58"/>
        <end position="73"/>
    </location>
</feature>
<sequence>MGWQDRDYHRKRPDDDEGVESTSYSDDGPSGAGGYRDDDQDADEVDDVDADVTDDDQDLHPEGPDAVDLRRSDEPDLVACPNCRKMILEDAERCPKCGHYVMEEELSRGWPIWVWVGFGLALLTSVLWAFFG</sequence>
<keyword evidence="5" id="KW-1185">Reference proteome</keyword>
<dbReference type="Proteomes" id="UP000593765">
    <property type="component" value="Chromosome"/>
</dbReference>
<evidence type="ECO:0000313" key="4">
    <source>
        <dbReference type="EMBL" id="QOV90721.1"/>
    </source>
</evidence>
<proteinExistence type="predicted"/>
<dbReference type="Pfam" id="PF13240">
    <property type="entry name" value="Zn_Ribbon_1"/>
    <property type="match status" value="1"/>
</dbReference>
<dbReference type="EMBL" id="CP063458">
    <property type="protein sequence ID" value="QOV90721.1"/>
    <property type="molecule type" value="Genomic_DNA"/>
</dbReference>
<feature type="compositionally biased region" description="Basic and acidic residues" evidence="1">
    <location>
        <begin position="1"/>
        <end position="14"/>
    </location>
</feature>
<evidence type="ECO:0000259" key="3">
    <source>
        <dbReference type="Pfam" id="PF13240"/>
    </source>
</evidence>
<feature type="region of interest" description="Disordered" evidence="1">
    <location>
        <begin position="1"/>
        <end position="73"/>
    </location>
</feature>
<gene>
    <name evidence="4" type="ORF">IPV69_05010</name>
</gene>
<keyword evidence="2" id="KW-0812">Transmembrane</keyword>
<organism evidence="4 5">
    <name type="scientific">Humisphaera borealis</name>
    <dbReference type="NCBI Taxonomy" id="2807512"/>
    <lineage>
        <taxon>Bacteria</taxon>
        <taxon>Pseudomonadati</taxon>
        <taxon>Planctomycetota</taxon>
        <taxon>Phycisphaerae</taxon>
        <taxon>Tepidisphaerales</taxon>
        <taxon>Tepidisphaeraceae</taxon>
        <taxon>Humisphaera</taxon>
    </lineage>
</organism>
<reference evidence="4 5" key="1">
    <citation type="submission" date="2020-10" db="EMBL/GenBank/DDBJ databases">
        <title>Wide distribution of Phycisphaera-like planctomycetes from WD2101 soil group in peatlands and genome analysis of the first cultivated representative.</title>
        <authorList>
            <person name="Dedysh S.N."/>
            <person name="Beletsky A.V."/>
            <person name="Ivanova A."/>
            <person name="Kulichevskaya I.S."/>
            <person name="Suzina N.E."/>
            <person name="Philippov D.A."/>
            <person name="Rakitin A.L."/>
            <person name="Mardanov A.V."/>
            <person name="Ravin N.V."/>
        </authorList>
    </citation>
    <scope>NUCLEOTIDE SEQUENCE [LARGE SCALE GENOMIC DNA]</scope>
    <source>
        <strain evidence="4 5">M1803</strain>
    </source>
</reference>
<evidence type="ECO:0000256" key="1">
    <source>
        <dbReference type="SAM" id="MobiDB-lite"/>
    </source>
</evidence>
<dbReference type="InterPro" id="IPR026870">
    <property type="entry name" value="Zinc_ribbon_dom"/>
</dbReference>
<feature type="compositionally biased region" description="Acidic residues" evidence="1">
    <location>
        <begin position="38"/>
        <end position="57"/>
    </location>
</feature>
<feature type="transmembrane region" description="Helical" evidence="2">
    <location>
        <begin position="112"/>
        <end position="131"/>
    </location>
</feature>
<keyword evidence="2" id="KW-0472">Membrane</keyword>
<protein>
    <recommendedName>
        <fullName evidence="3">Zinc-ribbon domain-containing protein</fullName>
    </recommendedName>
</protein>
<feature type="domain" description="Zinc-ribbon" evidence="3">
    <location>
        <begin position="80"/>
        <end position="99"/>
    </location>
</feature>
<name>A0A7M2X0T4_9BACT</name>
<keyword evidence="2" id="KW-1133">Transmembrane helix</keyword>